<evidence type="ECO:0000256" key="1">
    <source>
        <dbReference type="SAM" id="MobiDB-lite"/>
    </source>
</evidence>
<name>A0A182JLM6_ANOAO</name>
<feature type="compositionally biased region" description="Basic and acidic residues" evidence="1">
    <location>
        <begin position="70"/>
        <end position="85"/>
    </location>
</feature>
<accession>A0A182JLM6</accession>
<protein>
    <submittedName>
        <fullName evidence="2">Uncharacterized protein</fullName>
    </submittedName>
</protein>
<feature type="region of interest" description="Disordered" evidence="1">
    <location>
        <begin position="1"/>
        <end position="98"/>
    </location>
</feature>
<dbReference type="VEuPathDB" id="VectorBase:AATE020382"/>
<dbReference type="EnsemblMetazoa" id="AATE020382-RA">
    <property type="protein sequence ID" value="AATE020382-PA.1"/>
    <property type="gene ID" value="AATE020382"/>
</dbReference>
<feature type="compositionally biased region" description="Basic residues" evidence="1">
    <location>
        <begin position="60"/>
        <end position="69"/>
    </location>
</feature>
<organism evidence="2">
    <name type="scientific">Anopheles atroparvus</name>
    <name type="common">European mosquito</name>
    <dbReference type="NCBI Taxonomy" id="41427"/>
    <lineage>
        <taxon>Eukaryota</taxon>
        <taxon>Metazoa</taxon>
        <taxon>Ecdysozoa</taxon>
        <taxon>Arthropoda</taxon>
        <taxon>Hexapoda</taxon>
        <taxon>Insecta</taxon>
        <taxon>Pterygota</taxon>
        <taxon>Neoptera</taxon>
        <taxon>Endopterygota</taxon>
        <taxon>Diptera</taxon>
        <taxon>Nematocera</taxon>
        <taxon>Culicoidea</taxon>
        <taxon>Culicidae</taxon>
        <taxon>Anophelinae</taxon>
        <taxon>Anopheles</taxon>
    </lineage>
</organism>
<reference evidence="2" key="1">
    <citation type="submission" date="2022-08" db="UniProtKB">
        <authorList>
            <consortium name="EnsemblMetazoa"/>
        </authorList>
    </citation>
    <scope>IDENTIFICATION</scope>
    <source>
        <strain evidence="2">EBRO</strain>
    </source>
</reference>
<proteinExistence type="predicted"/>
<evidence type="ECO:0000313" key="2">
    <source>
        <dbReference type="EnsemblMetazoa" id="AATE020382-PA.1"/>
    </source>
</evidence>
<dbReference type="AlphaFoldDB" id="A0A182JLM6"/>
<sequence length="149" mass="16660">MAALGEKRPRSSRRQTSLIRGEKRLNLSHSGGGDIRRPGRQRPAPRETAVCTRWRMDRKQPKRASRRRSRSPETKGGRENIRLKVDMVGTNGTTQEKRPKNGAAWWLETKWVAMLCCATTRYTPTLLHVFVSMGGDGGGLGAFDALVCV</sequence>